<dbReference type="EMBL" id="BMSX01000005">
    <property type="protein sequence ID" value="GGR09232.1"/>
    <property type="molecule type" value="Genomic_DNA"/>
</dbReference>
<dbReference type="RefSeq" id="WP_229910950.1">
    <property type="nucleotide sequence ID" value="NZ_BMSX01000005.1"/>
</dbReference>
<evidence type="ECO:0000313" key="2">
    <source>
        <dbReference type="Proteomes" id="UP000658320"/>
    </source>
</evidence>
<accession>A0A918F6F6</accession>
<dbReference type="Proteomes" id="UP000658320">
    <property type="component" value="Unassembled WGS sequence"/>
</dbReference>
<keyword evidence="2" id="KW-1185">Reference proteome</keyword>
<evidence type="ECO:0000313" key="1">
    <source>
        <dbReference type="EMBL" id="GGR09232.1"/>
    </source>
</evidence>
<reference evidence="1" key="1">
    <citation type="journal article" date="2014" name="Int. J. Syst. Evol. Microbiol.">
        <title>Complete genome sequence of Corynebacterium casei LMG S-19264T (=DSM 44701T), isolated from a smear-ripened cheese.</title>
        <authorList>
            <consortium name="US DOE Joint Genome Institute (JGI-PGF)"/>
            <person name="Walter F."/>
            <person name="Albersmeier A."/>
            <person name="Kalinowski J."/>
            <person name="Ruckert C."/>
        </authorList>
    </citation>
    <scope>NUCLEOTIDE SEQUENCE</scope>
    <source>
        <strain evidence="1">JCM 4346</strain>
    </source>
</reference>
<name>A0A918F6F6_9ACTN</name>
<protein>
    <submittedName>
        <fullName evidence="1">Uncharacterized protein</fullName>
    </submittedName>
</protein>
<reference evidence="1" key="2">
    <citation type="submission" date="2020-09" db="EMBL/GenBank/DDBJ databases">
        <authorList>
            <person name="Sun Q."/>
            <person name="Ohkuma M."/>
        </authorList>
    </citation>
    <scope>NUCLEOTIDE SEQUENCE</scope>
    <source>
        <strain evidence="1">JCM 4346</strain>
    </source>
</reference>
<comment type="caution">
    <text evidence="1">The sequence shown here is derived from an EMBL/GenBank/DDBJ whole genome shotgun (WGS) entry which is preliminary data.</text>
</comment>
<dbReference type="AlphaFoldDB" id="A0A918F6F6"/>
<gene>
    <name evidence="1" type="ORF">GCM10010251_26220</name>
</gene>
<proteinExistence type="predicted"/>
<sequence>MFFTLALAGWSIAMPQLRRMVLGPDYSLDDLRVDVARAVQTLSTDVGPPGPA</sequence>
<organism evidence="1 2">
    <name type="scientific">Streptomyces aurantiogriseus</name>
    <dbReference type="NCBI Taxonomy" id="66870"/>
    <lineage>
        <taxon>Bacteria</taxon>
        <taxon>Bacillati</taxon>
        <taxon>Actinomycetota</taxon>
        <taxon>Actinomycetes</taxon>
        <taxon>Kitasatosporales</taxon>
        <taxon>Streptomycetaceae</taxon>
        <taxon>Streptomyces</taxon>
    </lineage>
</organism>